<evidence type="ECO:0000313" key="6">
    <source>
        <dbReference type="Proteomes" id="UP000540989"/>
    </source>
</evidence>
<dbReference type="Gene3D" id="1.10.260.40">
    <property type="entry name" value="lambda repressor-like DNA-binding domains"/>
    <property type="match status" value="1"/>
</dbReference>
<sequence length="369" mass="40052">MRASSRTANKTAKKTGASPKVDIRDVAALARVSIATVSRTINYIPTVDPALAARVWKAVEELNYFPNTQARALVSGKSKLLGLIVSEITNPFFPELIHEFEQVAIARGYEILIGSTNYEPKTMELCARRMLERKVDGVAIMTFGVEEFVLDRFTAENIPITFIEAGTHRPNSDTLAVDYRAGIHEAVQHLAVLGHRRIGFISGPLSLHSAALRRQAFLDSLKSVGIAVNPAWMIEGDHSLDGGRDAMKKILANPDRPTAVMCSNDLTAIGVLHALFEANLKVPDDFSVIGFDDVHLAEYTIPPLTTVRMSCRELAEAAVKSLLSHIQLVDGRTEATSKSVIQTRLIVRQTTGLPKGALSDLGGANHPGG</sequence>
<evidence type="ECO:0000256" key="1">
    <source>
        <dbReference type="ARBA" id="ARBA00023015"/>
    </source>
</evidence>
<dbReference type="InterPro" id="IPR010982">
    <property type="entry name" value="Lambda_DNA-bd_dom_sf"/>
</dbReference>
<dbReference type="Gene3D" id="3.40.50.2300">
    <property type="match status" value="2"/>
</dbReference>
<dbReference type="Pfam" id="PF13377">
    <property type="entry name" value="Peripla_BP_3"/>
    <property type="match status" value="1"/>
</dbReference>
<dbReference type="CDD" id="cd01392">
    <property type="entry name" value="HTH_LacI"/>
    <property type="match status" value="1"/>
</dbReference>
<dbReference type="GO" id="GO:0000976">
    <property type="term" value="F:transcription cis-regulatory region binding"/>
    <property type="evidence" value="ECO:0007669"/>
    <property type="project" value="TreeGrafter"/>
</dbReference>
<accession>A0A7W7ZDG7</accession>
<evidence type="ECO:0000256" key="2">
    <source>
        <dbReference type="ARBA" id="ARBA00023125"/>
    </source>
</evidence>
<dbReference type="RefSeq" id="WP_184217063.1">
    <property type="nucleotide sequence ID" value="NZ_JACHIP010000003.1"/>
</dbReference>
<keyword evidence="1" id="KW-0805">Transcription regulation</keyword>
<dbReference type="GO" id="GO:0003700">
    <property type="term" value="F:DNA-binding transcription factor activity"/>
    <property type="evidence" value="ECO:0007669"/>
    <property type="project" value="TreeGrafter"/>
</dbReference>
<dbReference type="SUPFAM" id="SSF53822">
    <property type="entry name" value="Periplasmic binding protein-like I"/>
    <property type="match status" value="1"/>
</dbReference>
<gene>
    <name evidence="5" type="ORF">HDF16_002597</name>
</gene>
<organism evidence="5 6">
    <name type="scientific">Granulicella aggregans</name>
    <dbReference type="NCBI Taxonomy" id="474949"/>
    <lineage>
        <taxon>Bacteria</taxon>
        <taxon>Pseudomonadati</taxon>
        <taxon>Acidobacteriota</taxon>
        <taxon>Terriglobia</taxon>
        <taxon>Terriglobales</taxon>
        <taxon>Acidobacteriaceae</taxon>
        <taxon>Granulicella</taxon>
    </lineage>
</organism>
<evidence type="ECO:0000259" key="4">
    <source>
        <dbReference type="PROSITE" id="PS50932"/>
    </source>
</evidence>
<dbReference type="PANTHER" id="PTHR30146">
    <property type="entry name" value="LACI-RELATED TRANSCRIPTIONAL REPRESSOR"/>
    <property type="match status" value="1"/>
</dbReference>
<dbReference type="PROSITE" id="PS50932">
    <property type="entry name" value="HTH_LACI_2"/>
    <property type="match status" value="1"/>
</dbReference>
<dbReference type="PANTHER" id="PTHR30146:SF109">
    <property type="entry name" value="HTH-TYPE TRANSCRIPTIONAL REGULATOR GALS"/>
    <property type="match status" value="1"/>
</dbReference>
<dbReference type="InterPro" id="IPR000843">
    <property type="entry name" value="HTH_LacI"/>
</dbReference>
<keyword evidence="3" id="KW-0804">Transcription</keyword>
<dbReference type="EMBL" id="JACHIP010000003">
    <property type="protein sequence ID" value="MBB5057891.1"/>
    <property type="molecule type" value="Genomic_DNA"/>
</dbReference>
<evidence type="ECO:0000313" key="5">
    <source>
        <dbReference type="EMBL" id="MBB5057891.1"/>
    </source>
</evidence>
<proteinExistence type="predicted"/>
<feature type="domain" description="HTH lacI-type" evidence="4">
    <location>
        <begin position="21"/>
        <end position="75"/>
    </location>
</feature>
<keyword evidence="6" id="KW-1185">Reference proteome</keyword>
<keyword evidence="2" id="KW-0238">DNA-binding</keyword>
<dbReference type="AlphaFoldDB" id="A0A7W7ZDG7"/>
<dbReference type="InterPro" id="IPR046335">
    <property type="entry name" value="LacI/GalR-like_sensor"/>
</dbReference>
<dbReference type="InterPro" id="IPR028082">
    <property type="entry name" value="Peripla_BP_I"/>
</dbReference>
<dbReference type="CDD" id="cd06267">
    <property type="entry name" value="PBP1_LacI_sugar_binding-like"/>
    <property type="match status" value="1"/>
</dbReference>
<name>A0A7W7ZDG7_9BACT</name>
<dbReference type="SMART" id="SM00354">
    <property type="entry name" value="HTH_LACI"/>
    <property type="match status" value="1"/>
</dbReference>
<dbReference type="Proteomes" id="UP000540989">
    <property type="component" value="Unassembled WGS sequence"/>
</dbReference>
<dbReference type="Pfam" id="PF00356">
    <property type="entry name" value="LacI"/>
    <property type="match status" value="1"/>
</dbReference>
<comment type="caution">
    <text evidence="5">The sequence shown here is derived from an EMBL/GenBank/DDBJ whole genome shotgun (WGS) entry which is preliminary data.</text>
</comment>
<protein>
    <submittedName>
        <fullName evidence="5">LacI family transcriptional regulator</fullName>
    </submittedName>
</protein>
<dbReference type="SUPFAM" id="SSF47413">
    <property type="entry name" value="lambda repressor-like DNA-binding domains"/>
    <property type="match status" value="1"/>
</dbReference>
<reference evidence="5 6" key="1">
    <citation type="submission" date="2020-08" db="EMBL/GenBank/DDBJ databases">
        <title>Genomic Encyclopedia of Type Strains, Phase IV (KMG-V): Genome sequencing to study the core and pangenomes of soil and plant-associated prokaryotes.</title>
        <authorList>
            <person name="Whitman W."/>
        </authorList>
    </citation>
    <scope>NUCLEOTIDE SEQUENCE [LARGE SCALE GENOMIC DNA]</scope>
    <source>
        <strain evidence="5 6">M8UP14</strain>
    </source>
</reference>
<evidence type="ECO:0000256" key="3">
    <source>
        <dbReference type="ARBA" id="ARBA00023163"/>
    </source>
</evidence>